<sequence>MSRYRSLAAFLAASAFFGGTFVAAKAGLEFIPPLLFVALRFDVGAALLLAYVAVSLPRERWLPRTRGDVSAILAAGVFAIGATNALIFLGQQYVTSGVGSILYSLNPILTPVLAAFLLSDERLSRTDAVGMLLGLVGVALVVDVDPTNLLGGAVVGKALVVAAAGSGALGSVLIRRADSSMAATARTAWALPVAALLSHLWSLAAGEQVASVAWTPTALVALGYVGVFSGALAFVAYFSLLDDVGAIRGNLVFYVVPIVATLGGSVLLGEAISALSMLGFAVICLGFVLIGHEPIATELARARRAVARRTGSDSGRNVDSEAGGAVVSDVPRWSDGD</sequence>
<accession>A0A1I6HS61</accession>
<reference evidence="9" key="1">
    <citation type="submission" date="2016-10" db="EMBL/GenBank/DDBJ databases">
        <authorList>
            <person name="Varghese N."/>
            <person name="Submissions S."/>
        </authorList>
    </citation>
    <scope>NUCLEOTIDE SEQUENCE [LARGE SCALE GENOMIC DNA]</scope>
    <source>
        <strain evidence="9">CGMCC 1.7736</strain>
    </source>
</reference>
<feature type="transmembrane region" description="Helical" evidence="6">
    <location>
        <begin position="186"/>
        <end position="206"/>
    </location>
</feature>
<feature type="transmembrane region" description="Helical" evidence="6">
    <location>
        <begin position="154"/>
        <end position="174"/>
    </location>
</feature>
<organism evidence="8 9">
    <name type="scientific">Halogeometricum rufum</name>
    <dbReference type="NCBI Taxonomy" id="553469"/>
    <lineage>
        <taxon>Archaea</taxon>
        <taxon>Methanobacteriati</taxon>
        <taxon>Methanobacteriota</taxon>
        <taxon>Stenosarchaea group</taxon>
        <taxon>Halobacteria</taxon>
        <taxon>Halobacteriales</taxon>
        <taxon>Haloferacaceae</taxon>
        <taxon>Halogeometricum</taxon>
    </lineage>
</organism>
<evidence type="ECO:0000256" key="2">
    <source>
        <dbReference type="ARBA" id="ARBA00022692"/>
    </source>
</evidence>
<comment type="subcellular location">
    <subcellularLocation>
        <location evidence="1">Membrane</location>
        <topology evidence="1">Multi-pass membrane protein</topology>
    </subcellularLocation>
</comment>
<protein>
    <submittedName>
        <fullName evidence="8">Permease of the drug/metabolite transporter (DMT) superfamily</fullName>
    </submittedName>
</protein>
<dbReference type="InterPro" id="IPR000620">
    <property type="entry name" value="EamA_dom"/>
</dbReference>
<dbReference type="OrthoDB" id="17861at2157"/>
<evidence type="ECO:0000313" key="9">
    <source>
        <dbReference type="Proteomes" id="UP000198531"/>
    </source>
</evidence>
<keyword evidence="4 6" id="KW-0472">Membrane</keyword>
<dbReference type="PANTHER" id="PTHR32322">
    <property type="entry name" value="INNER MEMBRANE TRANSPORTER"/>
    <property type="match status" value="1"/>
</dbReference>
<dbReference type="InterPro" id="IPR037185">
    <property type="entry name" value="EmrE-like"/>
</dbReference>
<keyword evidence="3 6" id="KW-1133">Transmembrane helix</keyword>
<keyword evidence="9" id="KW-1185">Reference proteome</keyword>
<feature type="transmembrane region" description="Helical" evidence="6">
    <location>
        <begin position="126"/>
        <end position="142"/>
    </location>
</feature>
<evidence type="ECO:0000256" key="3">
    <source>
        <dbReference type="ARBA" id="ARBA00022989"/>
    </source>
</evidence>
<feature type="transmembrane region" description="Helical" evidence="6">
    <location>
        <begin position="251"/>
        <end position="268"/>
    </location>
</feature>
<dbReference type="EMBL" id="FOYT01000002">
    <property type="protein sequence ID" value="SFR57265.1"/>
    <property type="molecule type" value="Genomic_DNA"/>
</dbReference>
<dbReference type="SUPFAM" id="SSF103481">
    <property type="entry name" value="Multidrug resistance efflux transporter EmrE"/>
    <property type="match status" value="2"/>
</dbReference>
<evidence type="ECO:0000256" key="6">
    <source>
        <dbReference type="SAM" id="Phobius"/>
    </source>
</evidence>
<dbReference type="GO" id="GO:0016020">
    <property type="term" value="C:membrane"/>
    <property type="evidence" value="ECO:0007669"/>
    <property type="project" value="UniProtKB-SubCell"/>
</dbReference>
<evidence type="ECO:0000256" key="1">
    <source>
        <dbReference type="ARBA" id="ARBA00004141"/>
    </source>
</evidence>
<feature type="transmembrane region" description="Helical" evidence="6">
    <location>
        <begin position="34"/>
        <end position="57"/>
    </location>
</feature>
<dbReference type="RefSeq" id="WP_089807905.1">
    <property type="nucleotide sequence ID" value="NZ_FOYT01000002.1"/>
</dbReference>
<feature type="region of interest" description="Disordered" evidence="5">
    <location>
        <begin position="311"/>
        <end position="337"/>
    </location>
</feature>
<feature type="domain" description="EamA" evidence="7">
    <location>
        <begin position="9"/>
        <end position="142"/>
    </location>
</feature>
<feature type="transmembrane region" description="Helical" evidence="6">
    <location>
        <begin position="274"/>
        <end position="291"/>
    </location>
</feature>
<dbReference type="AlphaFoldDB" id="A0A1I6HS61"/>
<name>A0A1I6HS61_9EURY</name>
<feature type="transmembrane region" description="Helical" evidence="6">
    <location>
        <begin position="218"/>
        <end position="239"/>
    </location>
</feature>
<evidence type="ECO:0000313" key="8">
    <source>
        <dbReference type="EMBL" id="SFR57265.1"/>
    </source>
</evidence>
<dbReference type="Proteomes" id="UP000198531">
    <property type="component" value="Unassembled WGS sequence"/>
</dbReference>
<gene>
    <name evidence="8" type="ORF">SAMN04487947_2403</name>
</gene>
<feature type="transmembrane region" description="Helical" evidence="6">
    <location>
        <begin position="101"/>
        <end position="119"/>
    </location>
</feature>
<evidence type="ECO:0000256" key="4">
    <source>
        <dbReference type="ARBA" id="ARBA00023136"/>
    </source>
</evidence>
<evidence type="ECO:0000256" key="5">
    <source>
        <dbReference type="SAM" id="MobiDB-lite"/>
    </source>
</evidence>
<feature type="transmembrane region" description="Helical" evidence="6">
    <location>
        <begin position="69"/>
        <end position="89"/>
    </location>
</feature>
<dbReference type="PANTHER" id="PTHR32322:SF2">
    <property type="entry name" value="EAMA DOMAIN-CONTAINING PROTEIN"/>
    <property type="match status" value="1"/>
</dbReference>
<dbReference type="STRING" id="553469.SAMN04487947_2403"/>
<evidence type="ECO:0000259" key="7">
    <source>
        <dbReference type="Pfam" id="PF00892"/>
    </source>
</evidence>
<dbReference type="InterPro" id="IPR050638">
    <property type="entry name" value="AA-Vitamin_Transporters"/>
</dbReference>
<dbReference type="Pfam" id="PF00892">
    <property type="entry name" value="EamA"/>
    <property type="match status" value="2"/>
</dbReference>
<proteinExistence type="predicted"/>
<keyword evidence="2 6" id="KW-0812">Transmembrane</keyword>
<feature type="domain" description="EamA" evidence="7">
    <location>
        <begin position="158"/>
        <end position="290"/>
    </location>
</feature>